<sequence>MVIASPLVLTVAALMASPAILSMLKGETPIGDAALRYLICVPVAAILLAILRALTRDYGSGPEPLITNMLRRRTDRQPDQPIEGDPPVRS</sequence>
<dbReference type="RefSeq" id="WP_203929767.1">
    <property type="nucleotide sequence ID" value="NZ_BOPH01000069.1"/>
</dbReference>
<keyword evidence="4" id="KW-1185">Reference proteome</keyword>
<keyword evidence="2" id="KW-0812">Transmembrane</keyword>
<keyword evidence="2" id="KW-0472">Membrane</keyword>
<reference evidence="3" key="1">
    <citation type="submission" date="2021-01" db="EMBL/GenBank/DDBJ databases">
        <title>Whole genome shotgun sequence of Virgisporangium ochraceum NBRC 16418.</title>
        <authorList>
            <person name="Komaki H."/>
            <person name="Tamura T."/>
        </authorList>
    </citation>
    <scope>NUCLEOTIDE SEQUENCE</scope>
    <source>
        <strain evidence="3">NBRC 16418</strain>
    </source>
</reference>
<feature type="transmembrane region" description="Helical" evidence="2">
    <location>
        <begin position="34"/>
        <end position="54"/>
    </location>
</feature>
<evidence type="ECO:0000256" key="2">
    <source>
        <dbReference type="SAM" id="Phobius"/>
    </source>
</evidence>
<dbReference type="AlphaFoldDB" id="A0A8J3ZYK3"/>
<dbReference type="EMBL" id="BOPH01000069">
    <property type="protein sequence ID" value="GIJ69845.1"/>
    <property type="molecule type" value="Genomic_DNA"/>
</dbReference>
<evidence type="ECO:0000256" key="1">
    <source>
        <dbReference type="SAM" id="MobiDB-lite"/>
    </source>
</evidence>
<comment type="caution">
    <text evidence="3">The sequence shown here is derived from an EMBL/GenBank/DDBJ whole genome shotgun (WGS) entry which is preliminary data.</text>
</comment>
<name>A0A8J3ZYK3_9ACTN</name>
<accession>A0A8J3ZYK3</accession>
<organism evidence="3 4">
    <name type="scientific">Virgisporangium ochraceum</name>
    <dbReference type="NCBI Taxonomy" id="65505"/>
    <lineage>
        <taxon>Bacteria</taxon>
        <taxon>Bacillati</taxon>
        <taxon>Actinomycetota</taxon>
        <taxon>Actinomycetes</taxon>
        <taxon>Micromonosporales</taxon>
        <taxon>Micromonosporaceae</taxon>
        <taxon>Virgisporangium</taxon>
    </lineage>
</organism>
<keyword evidence="2" id="KW-1133">Transmembrane helix</keyword>
<evidence type="ECO:0000313" key="3">
    <source>
        <dbReference type="EMBL" id="GIJ69845.1"/>
    </source>
</evidence>
<dbReference type="Proteomes" id="UP000635606">
    <property type="component" value="Unassembled WGS sequence"/>
</dbReference>
<proteinExistence type="predicted"/>
<feature type="region of interest" description="Disordered" evidence="1">
    <location>
        <begin position="58"/>
        <end position="90"/>
    </location>
</feature>
<evidence type="ECO:0000313" key="4">
    <source>
        <dbReference type="Proteomes" id="UP000635606"/>
    </source>
</evidence>
<gene>
    <name evidence="3" type="ORF">Voc01_047620</name>
</gene>
<protein>
    <submittedName>
        <fullName evidence="3">Uncharacterized protein</fullName>
    </submittedName>
</protein>